<evidence type="ECO:0000313" key="2">
    <source>
        <dbReference type="EMBL" id="CAK9065011.1"/>
    </source>
</evidence>
<comment type="caution">
    <text evidence="2">The sequence shown here is derived from an EMBL/GenBank/DDBJ whole genome shotgun (WGS) entry which is preliminary data.</text>
</comment>
<proteinExistence type="predicted"/>
<sequence>MGDELWLALFAAAPLAIVLVAFFLGRMSSREVKKQEKVSTNDAGTQKPQPVILERLKESWKNEQVRVQEYQTAARESRKAMDLAMTEIMNLRPLVQDAAPLFPRLITAVDDHMDQCPQRLPIVASKKDGICWHFQSCHCAEQITESNLFHLRTCAYCGARRSPLDFVNLVR</sequence>
<evidence type="ECO:0000256" key="1">
    <source>
        <dbReference type="SAM" id="Phobius"/>
    </source>
</evidence>
<keyword evidence="3" id="KW-1185">Reference proteome</keyword>
<keyword evidence="1" id="KW-0812">Transmembrane</keyword>
<keyword evidence="1" id="KW-1133">Transmembrane helix</keyword>
<feature type="transmembrane region" description="Helical" evidence="1">
    <location>
        <begin position="6"/>
        <end position="25"/>
    </location>
</feature>
<protein>
    <submittedName>
        <fullName evidence="2">Uncharacterized protein</fullName>
    </submittedName>
</protein>
<dbReference type="EMBL" id="CAXAMM010029591">
    <property type="protein sequence ID" value="CAK9065011.1"/>
    <property type="molecule type" value="Genomic_DNA"/>
</dbReference>
<keyword evidence="1" id="KW-0472">Membrane</keyword>
<dbReference type="Proteomes" id="UP001642464">
    <property type="component" value="Unassembled WGS sequence"/>
</dbReference>
<feature type="non-terminal residue" evidence="2">
    <location>
        <position position="171"/>
    </location>
</feature>
<evidence type="ECO:0000313" key="3">
    <source>
        <dbReference type="Proteomes" id="UP001642464"/>
    </source>
</evidence>
<accession>A0ABP0NN30</accession>
<name>A0ABP0NN30_9DINO</name>
<gene>
    <name evidence="2" type="ORF">SCF082_LOCUS33370</name>
</gene>
<organism evidence="2 3">
    <name type="scientific">Durusdinium trenchii</name>
    <dbReference type="NCBI Taxonomy" id="1381693"/>
    <lineage>
        <taxon>Eukaryota</taxon>
        <taxon>Sar</taxon>
        <taxon>Alveolata</taxon>
        <taxon>Dinophyceae</taxon>
        <taxon>Suessiales</taxon>
        <taxon>Symbiodiniaceae</taxon>
        <taxon>Durusdinium</taxon>
    </lineage>
</organism>
<reference evidence="2 3" key="1">
    <citation type="submission" date="2024-02" db="EMBL/GenBank/DDBJ databases">
        <authorList>
            <person name="Chen Y."/>
            <person name="Shah S."/>
            <person name="Dougan E. K."/>
            <person name="Thang M."/>
            <person name="Chan C."/>
        </authorList>
    </citation>
    <scope>NUCLEOTIDE SEQUENCE [LARGE SCALE GENOMIC DNA]</scope>
</reference>